<dbReference type="PANTHER" id="PTHR35333">
    <property type="entry name" value="BETA-LACTAMASE"/>
    <property type="match status" value="1"/>
</dbReference>
<dbReference type="PANTHER" id="PTHR35333:SF3">
    <property type="entry name" value="BETA-LACTAMASE-TYPE TRANSPEPTIDASE FOLD CONTAINING PROTEIN"/>
    <property type="match status" value="1"/>
</dbReference>
<dbReference type="PRINTS" id="PR00118">
    <property type="entry name" value="BLACTAMASEA"/>
</dbReference>
<dbReference type="InterPro" id="IPR012338">
    <property type="entry name" value="Beta-lactam/transpept-like"/>
</dbReference>
<feature type="signal peptide" evidence="7">
    <location>
        <begin position="1"/>
        <end position="30"/>
    </location>
</feature>
<dbReference type="Gene3D" id="3.40.710.10">
    <property type="entry name" value="DD-peptidase/beta-lactamase superfamily"/>
    <property type="match status" value="1"/>
</dbReference>
<gene>
    <name evidence="9" type="primary">bla</name>
    <name evidence="9" type="ORF">H9K75_17565</name>
</gene>
<dbReference type="GO" id="GO:0046677">
    <property type="term" value="P:response to antibiotic"/>
    <property type="evidence" value="ECO:0007669"/>
    <property type="project" value="UniProtKB-UniRule"/>
</dbReference>
<dbReference type="Proteomes" id="UP000516028">
    <property type="component" value="Chromosome"/>
</dbReference>
<keyword evidence="7" id="KW-0732">Signal</keyword>
<dbReference type="InterPro" id="IPR045155">
    <property type="entry name" value="Beta-lactam_cat"/>
</dbReference>
<evidence type="ECO:0000256" key="4">
    <source>
        <dbReference type="ARBA" id="ARBA00022801"/>
    </source>
</evidence>
<comment type="similarity">
    <text evidence="2 6">Belongs to the class-A beta-lactamase family.</text>
</comment>
<protein>
    <recommendedName>
        <fullName evidence="3 6">Beta-lactamase</fullName>
        <ecNumber evidence="3 6">3.5.2.6</ecNumber>
    </recommendedName>
</protein>
<evidence type="ECO:0000256" key="6">
    <source>
        <dbReference type="RuleBase" id="RU361140"/>
    </source>
</evidence>
<keyword evidence="5 6" id="KW-0046">Antibiotic resistance</keyword>
<dbReference type="NCBIfam" id="NF033103">
    <property type="entry name" value="bla_class_A"/>
    <property type="match status" value="1"/>
</dbReference>
<sequence>MLRRQFTLYTLSACAAATLPLAGCSSAPQASTPVKPWSDFESLSTGRLGVAVLDTANGRWEGQRLDERFPMCSTFKWLAAAHVLQRVDQGREQLDRRIRFGAEALVEYSPVSEKHVGKEGMTLAELCHAAITVSDNTAANLILQTLGGPQGLTAFARSLGDETTRLDRWEPALNESAPGDPRDTTTPRAMVKLLQQLVLGDVLSPASRAQLTQWLQATRTNRSRLAADLPQGWIIGSKTGTSGNGSVNDVGIFWPPQRPPIIAAVYVTEGKADTKSIEPAIAAVARTITQGKNAR</sequence>
<dbReference type="Pfam" id="PF13354">
    <property type="entry name" value="Beta-lactamase2"/>
    <property type="match status" value="1"/>
</dbReference>
<feature type="chain" id="PRO_5028916571" description="Beta-lactamase" evidence="7">
    <location>
        <begin position="31"/>
        <end position="295"/>
    </location>
</feature>
<evidence type="ECO:0000259" key="8">
    <source>
        <dbReference type="Pfam" id="PF13354"/>
    </source>
</evidence>
<name>A0A7H0GHZ4_9BURK</name>
<evidence type="ECO:0000313" key="10">
    <source>
        <dbReference type="Proteomes" id="UP000516028"/>
    </source>
</evidence>
<dbReference type="PROSITE" id="PS00146">
    <property type="entry name" value="BETA_LACTAMASE_A"/>
    <property type="match status" value="1"/>
</dbReference>
<evidence type="ECO:0000313" key="9">
    <source>
        <dbReference type="EMBL" id="QNP47910.1"/>
    </source>
</evidence>
<comment type="catalytic activity">
    <reaction evidence="1 6">
        <text>a beta-lactam + H2O = a substituted beta-amino acid</text>
        <dbReference type="Rhea" id="RHEA:20401"/>
        <dbReference type="ChEBI" id="CHEBI:15377"/>
        <dbReference type="ChEBI" id="CHEBI:35627"/>
        <dbReference type="ChEBI" id="CHEBI:140347"/>
        <dbReference type="EC" id="3.5.2.6"/>
    </reaction>
</comment>
<dbReference type="KEGG" id="daer:H9K75_17565"/>
<dbReference type="GO" id="GO:0008800">
    <property type="term" value="F:beta-lactamase activity"/>
    <property type="evidence" value="ECO:0007669"/>
    <property type="project" value="UniProtKB-UniRule"/>
</dbReference>
<feature type="domain" description="Beta-lactamase class A catalytic" evidence="8">
    <location>
        <begin position="49"/>
        <end position="267"/>
    </location>
</feature>
<proteinExistence type="inferred from homology"/>
<evidence type="ECO:0000256" key="1">
    <source>
        <dbReference type="ARBA" id="ARBA00001526"/>
    </source>
</evidence>
<dbReference type="EC" id="3.5.2.6" evidence="3 6"/>
<organism evidence="9 10">
    <name type="scientific">Diaphorobacter aerolatus</name>
    <dbReference type="NCBI Taxonomy" id="1288495"/>
    <lineage>
        <taxon>Bacteria</taxon>
        <taxon>Pseudomonadati</taxon>
        <taxon>Pseudomonadota</taxon>
        <taxon>Betaproteobacteria</taxon>
        <taxon>Burkholderiales</taxon>
        <taxon>Comamonadaceae</taxon>
        <taxon>Diaphorobacter</taxon>
    </lineage>
</organism>
<evidence type="ECO:0000256" key="2">
    <source>
        <dbReference type="ARBA" id="ARBA00009009"/>
    </source>
</evidence>
<dbReference type="EMBL" id="CP060783">
    <property type="protein sequence ID" value="QNP47910.1"/>
    <property type="molecule type" value="Genomic_DNA"/>
</dbReference>
<accession>A0A7H0GHZ4</accession>
<evidence type="ECO:0000256" key="7">
    <source>
        <dbReference type="SAM" id="SignalP"/>
    </source>
</evidence>
<dbReference type="SUPFAM" id="SSF56601">
    <property type="entry name" value="beta-lactamase/transpeptidase-like"/>
    <property type="match status" value="1"/>
</dbReference>
<evidence type="ECO:0000256" key="5">
    <source>
        <dbReference type="ARBA" id="ARBA00023251"/>
    </source>
</evidence>
<dbReference type="GO" id="GO:0030655">
    <property type="term" value="P:beta-lactam antibiotic catabolic process"/>
    <property type="evidence" value="ECO:0007669"/>
    <property type="project" value="InterPro"/>
</dbReference>
<reference evidence="9 10" key="1">
    <citation type="submission" date="2020-08" db="EMBL/GenBank/DDBJ databases">
        <title>Genome sequence of Diaphorobacter aerolatus KACC 16536T.</title>
        <authorList>
            <person name="Hyun D.-W."/>
            <person name="Bae J.-W."/>
        </authorList>
    </citation>
    <scope>NUCLEOTIDE SEQUENCE [LARGE SCALE GENOMIC DNA]</scope>
    <source>
        <strain evidence="9 10">KACC 16536</strain>
    </source>
</reference>
<dbReference type="RefSeq" id="WP_187723590.1">
    <property type="nucleotide sequence ID" value="NZ_CP060783.1"/>
</dbReference>
<dbReference type="InterPro" id="IPR000871">
    <property type="entry name" value="Beta-lactam_class-A"/>
</dbReference>
<dbReference type="AlphaFoldDB" id="A0A7H0GHZ4"/>
<keyword evidence="10" id="KW-1185">Reference proteome</keyword>
<evidence type="ECO:0000256" key="3">
    <source>
        <dbReference type="ARBA" id="ARBA00012865"/>
    </source>
</evidence>
<dbReference type="InterPro" id="IPR023650">
    <property type="entry name" value="Beta-lactam_class-A_AS"/>
</dbReference>
<keyword evidence="4 6" id="KW-0378">Hydrolase</keyword>